<accession>A0A9P4TPV9</accession>
<feature type="domain" description="Transcriptional coactivator p15 (PC4) C-terminal" evidence="8">
    <location>
        <begin position="70"/>
        <end position="120"/>
    </location>
</feature>
<dbReference type="AlphaFoldDB" id="A0A9P4TPV9"/>
<name>A0A9P4TPV9_CURKU</name>
<evidence type="ECO:0000256" key="1">
    <source>
        <dbReference type="ARBA" id="ARBA00004123"/>
    </source>
</evidence>
<feature type="region of interest" description="Disordered" evidence="7">
    <location>
        <begin position="1"/>
        <end position="70"/>
    </location>
</feature>
<dbReference type="GO" id="GO:0003713">
    <property type="term" value="F:transcription coactivator activity"/>
    <property type="evidence" value="ECO:0007669"/>
    <property type="project" value="InterPro"/>
</dbReference>
<keyword evidence="5" id="KW-0804">Transcription</keyword>
<evidence type="ECO:0000313" key="9">
    <source>
        <dbReference type="EMBL" id="KAF3010845.1"/>
    </source>
</evidence>
<keyword evidence="10" id="KW-1185">Reference proteome</keyword>
<dbReference type="PANTHER" id="PTHR13215">
    <property type="entry name" value="RNA POLYMERASE II TRANSCRIPTIONAL COACTIVATOR"/>
    <property type="match status" value="1"/>
</dbReference>
<sequence length="170" mass="18084">MAGGSKRGGFRGGNSGGFKKGYAKKRSADDEEDAPQSKKSKGDDNDEEDATPLVPQLQTDDDDNSFVALNNSGKRRVTVSDFKGATLISIREYWTNDAGELKPGKKGISLSVDQYNALLAAAPLLESVLVKKDLQVARPNYEADIDNAATAKGEGEGGSVLEAADEEDEE</sequence>
<dbReference type="OrthoDB" id="2505440at2759"/>
<dbReference type="SUPFAM" id="SSF54447">
    <property type="entry name" value="ssDNA-binding transcriptional regulator domain"/>
    <property type="match status" value="1"/>
</dbReference>
<keyword evidence="6" id="KW-0539">Nucleus</keyword>
<dbReference type="GO" id="GO:0005634">
    <property type="term" value="C:nucleus"/>
    <property type="evidence" value="ECO:0007669"/>
    <property type="project" value="UniProtKB-SubCell"/>
</dbReference>
<dbReference type="InterPro" id="IPR009044">
    <property type="entry name" value="ssDNA-bd_transcriptional_reg"/>
</dbReference>
<protein>
    <recommendedName>
        <fullName evidence="8">Transcriptional coactivator p15 (PC4) C-terminal domain-containing protein</fullName>
    </recommendedName>
</protein>
<keyword evidence="3" id="KW-0805">Transcription regulation</keyword>
<evidence type="ECO:0000256" key="6">
    <source>
        <dbReference type="ARBA" id="ARBA00023242"/>
    </source>
</evidence>
<feature type="region of interest" description="Disordered" evidence="7">
    <location>
        <begin position="144"/>
        <end position="170"/>
    </location>
</feature>
<comment type="caution">
    <text evidence="9">The sequence shown here is derived from an EMBL/GenBank/DDBJ whole genome shotgun (WGS) entry which is preliminary data.</text>
</comment>
<dbReference type="InterPro" id="IPR045125">
    <property type="entry name" value="Sub1/Tcp4-like"/>
</dbReference>
<dbReference type="EMBL" id="SWKU01000001">
    <property type="protein sequence ID" value="KAF3010845.1"/>
    <property type="molecule type" value="Genomic_DNA"/>
</dbReference>
<dbReference type="GO" id="GO:0060261">
    <property type="term" value="P:positive regulation of transcription initiation by RNA polymerase II"/>
    <property type="evidence" value="ECO:0007669"/>
    <property type="project" value="InterPro"/>
</dbReference>
<evidence type="ECO:0000259" key="8">
    <source>
        <dbReference type="Pfam" id="PF02229"/>
    </source>
</evidence>
<evidence type="ECO:0000256" key="3">
    <source>
        <dbReference type="ARBA" id="ARBA00023015"/>
    </source>
</evidence>
<dbReference type="Pfam" id="PF02229">
    <property type="entry name" value="PC4"/>
    <property type="match status" value="1"/>
</dbReference>
<dbReference type="Proteomes" id="UP000801428">
    <property type="component" value="Unassembled WGS sequence"/>
</dbReference>
<evidence type="ECO:0000256" key="7">
    <source>
        <dbReference type="SAM" id="MobiDB-lite"/>
    </source>
</evidence>
<evidence type="ECO:0000256" key="5">
    <source>
        <dbReference type="ARBA" id="ARBA00023163"/>
    </source>
</evidence>
<comment type="similarity">
    <text evidence="2">Belongs to the transcriptional coactivator PC4 family.</text>
</comment>
<gene>
    <name evidence="9" type="ORF">E8E13_008922</name>
</gene>
<keyword evidence="4" id="KW-0238">DNA-binding</keyword>
<evidence type="ECO:0000256" key="2">
    <source>
        <dbReference type="ARBA" id="ARBA00009001"/>
    </source>
</evidence>
<feature type="compositionally biased region" description="Gly residues" evidence="7">
    <location>
        <begin position="1"/>
        <end position="19"/>
    </location>
</feature>
<dbReference type="Gene3D" id="2.30.31.10">
    <property type="entry name" value="Transcriptional Coactivator Pc4, Chain A"/>
    <property type="match status" value="1"/>
</dbReference>
<dbReference type="InterPro" id="IPR003173">
    <property type="entry name" value="PC4_C"/>
</dbReference>
<reference evidence="9" key="1">
    <citation type="submission" date="2019-04" db="EMBL/GenBank/DDBJ databases">
        <title>Sequencing of skin fungus with MAO and IRED activity.</title>
        <authorList>
            <person name="Marsaioli A.J."/>
            <person name="Bonatto J.M.C."/>
            <person name="Reis Junior O."/>
        </authorList>
    </citation>
    <scope>NUCLEOTIDE SEQUENCE</scope>
    <source>
        <strain evidence="9">30M1</strain>
    </source>
</reference>
<organism evidence="9 10">
    <name type="scientific">Curvularia kusanoi</name>
    <name type="common">Cochliobolus kusanoi</name>
    <dbReference type="NCBI Taxonomy" id="90978"/>
    <lineage>
        <taxon>Eukaryota</taxon>
        <taxon>Fungi</taxon>
        <taxon>Dikarya</taxon>
        <taxon>Ascomycota</taxon>
        <taxon>Pezizomycotina</taxon>
        <taxon>Dothideomycetes</taxon>
        <taxon>Pleosporomycetidae</taxon>
        <taxon>Pleosporales</taxon>
        <taxon>Pleosporineae</taxon>
        <taxon>Pleosporaceae</taxon>
        <taxon>Curvularia</taxon>
    </lineage>
</organism>
<evidence type="ECO:0000313" key="10">
    <source>
        <dbReference type="Proteomes" id="UP000801428"/>
    </source>
</evidence>
<dbReference type="GO" id="GO:0003677">
    <property type="term" value="F:DNA binding"/>
    <property type="evidence" value="ECO:0007669"/>
    <property type="project" value="UniProtKB-KW"/>
</dbReference>
<evidence type="ECO:0000256" key="4">
    <source>
        <dbReference type="ARBA" id="ARBA00023125"/>
    </source>
</evidence>
<comment type="subcellular location">
    <subcellularLocation>
        <location evidence="1">Nucleus</location>
    </subcellularLocation>
</comment>
<proteinExistence type="inferred from homology"/>